<dbReference type="InterPro" id="IPR011081">
    <property type="entry name" value="Big_4"/>
</dbReference>
<dbReference type="InterPro" id="IPR001286">
    <property type="entry name" value="Glyco_hydro_59"/>
</dbReference>
<dbReference type="EMBL" id="RCDB01000001">
    <property type="protein sequence ID" value="RLK52764.1"/>
    <property type="molecule type" value="Genomic_DNA"/>
</dbReference>
<dbReference type="Pfam" id="PF02057">
    <property type="entry name" value="Glyco_hydro_59"/>
    <property type="match status" value="1"/>
</dbReference>
<dbReference type="Gene3D" id="2.60.40.4270">
    <property type="entry name" value="Listeria-Bacteroides repeat domain"/>
    <property type="match status" value="1"/>
</dbReference>
<evidence type="ECO:0000313" key="5">
    <source>
        <dbReference type="EMBL" id="RLK52764.1"/>
    </source>
</evidence>
<dbReference type="InterPro" id="IPR013378">
    <property type="entry name" value="InlB-like_B-rpt"/>
</dbReference>
<protein>
    <submittedName>
        <fullName evidence="5">Chitodextrinase</fullName>
    </submittedName>
</protein>
<evidence type="ECO:0000256" key="2">
    <source>
        <dbReference type="ARBA" id="ARBA00022801"/>
    </source>
</evidence>
<comment type="subcellular location">
    <subcellularLocation>
        <location evidence="1">Cell envelope</location>
    </subcellularLocation>
</comment>
<dbReference type="PANTHER" id="PTHR15172">
    <property type="entry name" value="GALACTOCEREBROSIDASE"/>
    <property type="match status" value="1"/>
</dbReference>
<dbReference type="InterPro" id="IPR049162">
    <property type="entry name" value="GH59_C"/>
</dbReference>
<dbReference type="InterPro" id="IPR003610">
    <property type="entry name" value="CBM5/12"/>
</dbReference>
<dbReference type="Gene3D" id="2.60.40.1180">
    <property type="entry name" value="Golgi alpha-mannosidase II"/>
    <property type="match status" value="1"/>
</dbReference>
<dbReference type="InterPro" id="IPR006311">
    <property type="entry name" value="TAT_signal"/>
</dbReference>
<dbReference type="InterPro" id="IPR036573">
    <property type="entry name" value="CBM_sf_5/12"/>
</dbReference>
<dbReference type="Proteomes" id="UP000273158">
    <property type="component" value="Unassembled WGS sequence"/>
</dbReference>
<dbReference type="InterPro" id="IPR049161">
    <property type="entry name" value="GH59_cat"/>
</dbReference>
<organism evidence="5 6">
    <name type="scientific">Microbacterium telephonicum</name>
    <dbReference type="NCBI Taxonomy" id="1714841"/>
    <lineage>
        <taxon>Bacteria</taxon>
        <taxon>Bacillati</taxon>
        <taxon>Actinomycetota</taxon>
        <taxon>Actinomycetes</taxon>
        <taxon>Micrococcales</taxon>
        <taxon>Microbacteriaceae</taxon>
        <taxon>Microbacterium</taxon>
    </lineage>
</organism>
<dbReference type="SUPFAM" id="SSF51055">
    <property type="entry name" value="Carbohydrate binding domain"/>
    <property type="match status" value="2"/>
</dbReference>
<feature type="chain" id="PRO_5019801557" evidence="3">
    <location>
        <begin position="35"/>
        <end position="1701"/>
    </location>
</feature>
<dbReference type="PANTHER" id="PTHR15172:SF1">
    <property type="entry name" value="GALACTOCEREBROSIDASE"/>
    <property type="match status" value="1"/>
</dbReference>
<dbReference type="CDD" id="cd12215">
    <property type="entry name" value="ChiC_BD"/>
    <property type="match status" value="2"/>
</dbReference>
<keyword evidence="3" id="KW-0732">Signal</keyword>
<dbReference type="GO" id="GO:0006683">
    <property type="term" value="P:galactosylceramide catabolic process"/>
    <property type="evidence" value="ECO:0007669"/>
    <property type="project" value="InterPro"/>
</dbReference>
<evidence type="ECO:0000313" key="6">
    <source>
        <dbReference type="Proteomes" id="UP000273158"/>
    </source>
</evidence>
<dbReference type="PROSITE" id="PS51318">
    <property type="entry name" value="TAT"/>
    <property type="match status" value="1"/>
</dbReference>
<dbReference type="GO" id="GO:0005576">
    <property type="term" value="C:extracellular region"/>
    <property type="evidence" value="ECO:0007669"/>
    <property type="project" value="InterPro"/>
</dbReference>
<dbReference type="RefSeq" id="WP_121057559.1">
    <property type="nucleotide sequence ID" value="NZ_RCDB01000001.1"/>
</dbReference>
<accession>A0A498CA15</accession>
<feature type="signal peptide" evidence="3">
    <location>
        <begin position="1"/>
        <end position="34"/>
    </location>
</feature>
<proteinExistence type="predicted"/>
<keyword evidence="2" id="KW-0378">Hydrolase</keyword>
<dbReference type="SMART" id="SM00495">
    <property type="entry name" value="ChtBD3"/>
    <property type="match status" value="2"/>
</dbReference>
<evidence type="ECO:0000256" key="1">
    <source>
        <dbReference type="ARBA" id="ARBA00004196"/>
    </source>
</evidence>
<dbReference type="GO" id="GO:0030246">
    <property type="term" value="F:carbohydrate binding"/>
    <property type="evidence" value="ECO:0007669"/>
    <property type="project" value="InterPro"/>
</dbReference>
<dbReference type="Pfam" id="PF02839">
    <property type="entry name" value="CBM_5_12"/>
    <property type="match status" value="1"/>
</dbReference>
<dbReference type="Pfam" id="PF07532">
    <property type="entry name" value="Big_4"/>
    <property type="match status" value="1"/>
</dbReference>
<evidence type="ECO:0000259" key="4">
    <source>
        <dbReference type="SMART" id="SM00495"/>
    </source>
</evidence>
<dbReference type="GO" id="GO:0004336">
    <property type="term" value="F:galactosylceramidase activity"/>
    <property type="evidence" value="ECO:0007669"/>
    <property type="project" value="InterPro"/>
</dbReference>
<dbReference type="Gene3D" id="2.60.120.560">
    <property type="entry name" value="Exo-inulinase, domain 1"/>
    <property type="match status" value="1"/>
</dbReference>
<dbReference type="Gene3D" id="2.10.10.20">
    <property type="entry name" value="Carbohydrate-binding module superfamily 5/12"/>
    <property type="match status" value="2"/>
</dbReference>
<dbReference type="Gene3D" id="2.60.120.260">
    <property type="entry name" value="Galactose-binding domain-like"/>
    <property type="match status" value="1"/>
</dbReference>
<dbReference type="Pfam" id="PF09479">
    <property type="entry name" value="Flg_new"/>
    <property type="match status" value="1"/>
</dbReference>
<dbReference type="InterPro" id="IPR017853">
    <property type="entry name" value="GH"/>
</dbReference>
<sequence length="1701" mass="178231">MHPKRITRRALGMGTAVALVASGVTLIAAAPASAALPTTVRAAAYLGADELAETSLPATLDDGSTSHGVAWAFDAASFAVPYETVQIRGTAAGQTVTASVEVLPPAENPLVYFVDAGHGGDSQTRWYSTIQTASGPYDAAATLAAETLRNAVPDQRYDAATTDWGWTSDPAATASAGNNHKISVAGGDPATGADLAALGKDELGVRTNGTKISHRLSLDAGTYTLSSGFWEFYAGSQARTRGIVPTIGYTLDGTAVSTPLETATLSTAAGAAPSRLVSTDAFTIPAGATDVTLDYVRSSGEAPVLSWFAVASGDAEAAIDDAIAAVPDYVDVTVDAADIAADNVNGLTFKGFGVLSANSTSAVLMDYKAQHPQSYAQLLDVLFGGEHPIMNHVKIEMGNDRNNSTGSDAATKRTADEPANVLRNPGFQLAADARKLNPDLAVSILRWNAPAWADTNDEIYGWYKETILAAYREYGYMIGYVNPGVNEHTADLAWTKDYANRVRTDAEGFASETERSLYNAIEIVISDEVGTGTFGDEMVADASLRDAVSVAGFHYNTDDDAAGSFKKLAQQYDVEVWNSEAQATFSNTSYRQNNTMTDPQTVGTGIGGTGGPLEMANTIVKGFVNSNRTHFIYQPAIGSFYEGGQYSFKELVSARDPWSGWMHFDGGLAVLQHFSSFAETGWESEQNDAGIWRAVPSASSAGATGTNPVNGRNGSANYMTLAAPDASAFSTVVVNDSEYAKTYRITPEGFDLSATDALSVWETRAAGDGEAFDANYKRHVGDVTAGAAGAYTVTVQPYSIVTVTSLDVTGDDGWTTPLPVEGERTVLDADPQAGVLWQDDFDYTDRTVPVVAEGGGYTGETEDFVASRGGETGAIPLYTWDRNGTFEAYRDGDEWVLRQQLDRAETGVGGAWNGGDPITAVGDRRWTNYRATVDVELGSTASDDYAAIGARSSGGGTSHNIGGTAYALRLAGTGTWTFLRMGATVASGTLAGFDAAVTHELSITAAGETISGSIDGTEVFSWTDPNAFLSGWVDLASGFHHTSFDDLVIERVDGYLPYYTEYLDGLEMHDLADPAVVKLAYDGAWSHVNGGGMFEYQRSSSRNTAAGAGVSYTFTGSGLDVIGQNDGSAVVDVYVDGVRIAANQKTQATGQFQKVFSLRGLEWGTHTVRLAVVAGTLNVDAVGVAETGATGVADAGEVADAAAAGAAIERSDAFTDETWAMLQAAVAAGARAAADPAAFRLDAEGARQLVARIDGASHPLASRIVSLAQPVLATFVGEAPALPETLAATLDDGSTVDVEIAWADATYDTAWKTVVVTGTHGSVTTSARVEVVPRGVIAFGDVNKTATSALGYDSPAYGAIRGLVGALQNDVPDQALTGDRTWGHFARNAAGASSVSYKGVVAGPFDKTTTTGLYTANQVGARVGYQFTLPAGRYTLTAGSRSWWPEYARTADVVITADGESRTVDTITLDAGTPGRVLSYDVELAAEGPVSIALVAKNAQSPMLSWAAVTAGAYRVGFDLAGGSGALPGTQAGLFWGDAVEVPTGEPTRVGYAFEGWNTAADGSGVDLEAGATVADLAKGDRSATAVTLHAQWRQVVPAWTLTAIYLSGQQVLHDGRLYTAQWWTQGQAPGASPYGPWAEVGVTVSCTEGDLPKWTASAIYTGGEKVVHEGRIYTAQWWTRNQIPTDQPWGPWALAGSCRS</sequence>
<name>A0A498CA15_9MICO</name>
<dbReference type="InterPro" id="IPR013780">
    <property type="entry name" value="Glyco_hydro_b"/>
</dbReference>
<reference evidence="5 6" key="1">
    <citation type="journal article" date="2015" name="Stand. Genomic Sci.">
        <title>Genomic Encyclopedia of Bacterial and Archaeal Type Strains, Phase III: the genomes of soil and plant-associated and newly described type strains.</title>
        <authorList>
            <person name="Whitman W.B."/>
            <person name="Woyke T."/>
            <person name="Klenk H.P."/>
            <person name="Zhou Y."/>
            <person name="Lilburn T.G."/>
            <person name="Beck B.J."/>
            <person name="De Vos P."/>
            <person name="Vandamme P."/>
            <person name="Eisen J.A."/>
            <person name="Garrity G."/>
            <person name="Hugenholtz P."/>
            <person name="Kyrpides N.C."/>
        </authorList>
    </citation>
    <scope>NUCLEOTIDE SEQUENCE [LARGE SCALE GENOMIC DNA]</scope>
    <source>
        <strain evidence="5 6">S2T63</strain>
    </source>
</reference>
<dbReference type="GO" id="GO:0030313">
    <property type="term" value="C:cell envelope"/>
    <property type="evidence" value="ECO:0007669"/>
    <property type="project" value="UniProtKB-SubCell"/>
</dbReference>
<dbReference type="OrthoDB" id="9802318at2"/>
<feature type="domain" description="Chitin-binding type-3" evidence="4">
    <location>
        <begin position="1652"/>
        <end position="1696"/>
    </location>
</feature>
<dbReference type="GO" id="GO:0005764">
    <property type="term" value="C:lysosome"/>
    <property type="evidence" value="ECO:0007669"/>
    <property type="project" value="TreeGrafter"/>
</dbReference>
<feature type="domain" description="Chitin-binding type-3" evidence="4">
    <location>
        <begin position="1597"/>
        <end position="1641"/>
    </location>
</feature>
<comment type="caution">
    <text evidence="5">The sequence shown here is derived from an EMBL/GenBank/DDBJ whole genome shotgun (WGS) entry which is preliminary data.</text>
</comment>
<dbReference type="InterPro" id="IPR042229">
    <property type="entry name" value="Listeria/Bacterioides_rpt_sf"/>
</dbReference>
<keyword evidence="6" id="KW-1185">Reference proteome</keyword>
<dbReference type="Pfam" id="PF21708">
    <property type="entry name" value="Glyco_hydro_59_C"/>
    <property type="match status" value="1"/>
</dbReference>
<dbReference type="GO" id="GO:0005975">
    <property type="term" value="P:carbohydrate metabolic process"/>
    <property type="evidence" value="ECO:0007669"/>
    <property type="project" value="InterPro"/>
</dbReference>
<dbReference type="SUPFAM" id="SSF51445">
    <property type="entry name" value="(Trans)glycosidases"/>
    <property type="match status" value="1"/>
</dbReference>
<evidence type="ECO:0000256" key="3">
    <source>
        <dbReference type="SAM" id="SignalP"/>
    </source>
</evidence>
<gene>
    <name evidence="5" type="ORF">C7474_0721</name>
</gene>
<dbReference type="Gene3D" id="3.20.20.80">
    <property type="entry name" value="Glycosidases"/>
    <property type="match status" value="1"/>
</dbReference>
<dbReference type="GO" id="GO:0016020">
    <property type="term" value="C:membrane"/>
    <property type="evidence" value="ECO:0007669"/>
    <property type="project" value="GOC"/>
</dbReference>